<evidence type="ECO:0000256" key="4">
    <source>
        <dbReference type="ARBA" id="ARBA00022723"/>
    </source>
</evidence>
<proteinExistence type="inferred from homology"/>
<accession>A0A0B6WXC8</accession>
<reference evidence="16 17" key="2">
    <citation type="submission" date="2015-01" db="EMBL/GenBank/DDBJ databases">
        <title>Complete genome sequence of Pyrinomonas methylaliphatogenes type strain K22T.</title>
        <authorList>
            <person name="Lee K.C.Y."/>
            <person name="Power J.F."/>
            <person name="Dunfield P.F."/>
            <person name="Morgan X.C."/>
            <person name="Huttenhower C."/>
            <person name="Stott M.B."/>
        </authorList>
    </citation>
    <scope>NUCLEOTIDE SEQUENCE [LARGE SCALE GENOMIC DNA]</scope>
    <source>
        <strain evidence="16 17">K22</strain>
    </source>
</reference>
<evidence type="ECO:0000256" key="2">
    <source>
        <dbReference type="ARBA" id="ARBA00022490"/>
    </source>
</evidence>
<dbReference type="PANTHER" id="PTHR10457:SF7">
    <property type="entry name" value="GALACTOKINASE-RELATED"/>
    <property type="match status" value="1"/>
</dbReference>
<dbReference type="InterPro" id="IPR020568">
    <property type="entry name" value="Ribosomal_Su5_D2-typ_SF"/>
</dbReference>
<feature type="domain" description="GHMP kinase N-terminal" evidence="13">
    <location>
        <begin position="93"/>
        <end position="179"/>
    </location>
</feature>
<name>A0A0B6WXC8_9BACT</name>
<dbReference type="PIRSF" id="PIRSF000530">
    <property type="entry name" value="Galactokinase"/>
    <property type="match status" value="1"/>
</dbReference>
<dbReference type="Pfam" id="PF10509">
    <property type="entry name" value="GalKase_gal_bdg"/>
    <property type="match status" value="1"/>
</dbReference>
<dbReference type="Gene3D" id="3.30.70.890">
    <property type="entry name" value="GHMP kinase, C-terminal domain"/>
    <property type="match status" value="1"/>
</dbReference>
<dbReference type="InterPro" id="IPR014721">
    <property type="entry name" value="Ribsml_uS5_D2-typ_fold_subgr"/>
</dbReference>
<dbReference type="EC" id="2.7.1.6" evidence="11 12"/>
<feature type="binding site" evidence="11">
    <location>
        <position position="222"/>
    </location>
    <ligand>
        <name>substrate</name>
    </ligand>
</feature>
<keyword evidence="7 11" id="KW-0067">ATP-binding</keyword>
<comment type="similarity">
    <text evidence="1 11">Belongs to the GHMP kinase family. GalK subfamily.</text>
</comment>
<keyword evidence="10 11" id="KW-0119">Carbohydrate metabolism</keyword>
<dbReference type="AlphaFoldDB" id="A0A0B6WXC8"/>
<evidence type="ECO:0000256" key="5">
    <source>
        <dbReference type="ARBA" id="ARBA00022741"/>
    </source>
</evidence>
<dbReference type="GO" id="GO:0000287">
    <property type="term" value="F:magnesium ion binding"/>
    <property type="evidence" value="ECO:0007669"/>
    <property type="project" value="UniProtKB-UniRule"/>
</dbReference>
<feature type="binding site" evidence="11">
    <location>
        <position position="128"/>
    </location>
    <ligand>
        <name>Mg(2+)</name>
        <dbReference type="ChEBI" id="CHEBI:18420"/>
    </ligand>
</feature>
<dbReference type="PROSITE" id="PS00106">
    <property type="entry name" value="GALACTOKINASE"/>
    <property type="match status" value="1"/>
</dbReference>
<dbReference type="InterPro" id="IPR019539">
    <property type="entry name" value="GalKase_N"/>
</dbReference>
<dbReference type="FunFam" id="3.30.230.10:FF:000017">
    <property type="entry name" value="Galactokinase"/>
    <property type="match status" value="1"/>
</dbReference>
<evidence type="ECO:0000256" key="10">
    <source>
        <dbReference type="ARBA" id="ARBA00023277"/>
    </source>
</evidence>
<dbReference type="EMBL" id="CBXV010000003">
    <property type="protein sequence ID" value="CDM64820.1"/>
    <property type="molecule type" value="Genomic_DNA"/>
</dbReference>
<dbReference type="HAMAP" id="MF_00246">
    <property type="entry name" value="Galactokinase"/>
    <property type="match status" value="1"/>
</dbReference>
<dbReference type="GO" id="GO:0005829">
    <property type="term" value="C:cytosol"/>
    <property type="evidence" value="ECO:0007669"/>
    <property type="project" value="TreeGrafter"/>
</dbReference>
<dbReference type="SUPFAM" id="SSF54211">
    <property type="entry name" value="Ribosomal protein S5 domain 2-like"/>
    <property type="match status" value="1"/>
</dbReference>
<dbReference type="STRING" id="454194.PYK22_00815"/>
<keyword evidence="9 11" id="KW-0299">Galactose metabolism</keyword>
<evidence type="ECO:0000259" key="13">
    <source>
        <dbReference type="Pfam" id="PF00288"/>
    </source>
</evidence>
<evidence type="ECO:0000313" key="16">
    <source>
        <dbReference type="EMBL" id="CDM64820.1"/>
    </source>
</evidence>
<keyword evidence="2 11" id="KW-0963">Cytoplasm</keyword>
<dbReference type="Pfam" id="PF00288">
    <property type="entry name" value="GHMP_kinases_N"/>
    <property type="match status" value="1"/>
</dbReference>
<dbReference type="Proteomes" id="UP000031518">
    <property type="component" value="Unassembled WGS sequence"/>
</dbReference>
<evidence type="ECO:0000256" key="6">
    <source>
        <dbReference type="ARBA" id="ARBA00022777"/>
    </source>
</evidence>
<feature type="binding site" evidence="11">
    <location>
        <position position="68"/>
    </location>
    <ligand>
        <name>ATP</name>
        <dbReference type="ChEBI" id="CHEBI:30616"/>
    </ligand>
</feature>
<evidence type="ECO:0000256" key="1">
    <source>
        <dbReference type="ARBA" id="ARBA00006566"/>
    </source>
</evidence>
<comment type="pathway">
    <text evidence="11">Carbohydrate metabolism; galactose metabolism.</text>
</comment>
<evidence type="ECO:0000313" key="17">
    <source>
        <dbReference type="Proteomes" id="UP000031518"/>
    </source>
</evidence>
<dbReference type="InterPro" id="IPR019741">
    <property type="entry name" value="Galactokinase_CS"/>
</dbReference>
<comment type="catalytic activity">
    <reaction evidence="11">
        <text>alpha-D-galactose + ATP = alpha-D-galactose 1-phosphate + ADP + H(+)</text>
        <dbReference type="Rhea" id="RHEA:13553"/>
        <dbReference type="ChEBI" id="CHEBI:15378"/>
        <dbReference type="ChEBI" id="CHEBI:28061"/>
        <dbReference type="ChEBI" id="CHEBI:30616"/>
        <dbReference type="ChEBI" id="CHEBI:58336"/>
        <dbReference type="ChEBI" id="CHEBI:456216"/>
        <dbReference type="EC" id="2.7.1.6"/>
    </reaction>
</comment>
<evidence type="ECO:0000256" key="3">
    <source>
        <dbReference type="ARBA" id="ARBA00022679"/>
    </source>
</evidence>
<dbReference type="InterPro" id="IPR006206">
    <property type="entry name" value="Mevalonate/galactokinase"/>
</dbReference>
<dbReference type="PRINTS" id="PR00473">
    <property type="entry name" value="GALCTOKINASE"/>
</dbReference>
<keyword evidence="5 11" id="KW-0547">Nucleotide-binding</keyword>
<keyword evidence="6 11" id="KW-0418">Kinase</keyword>
<evidence type="ECO:0000256" key="11">
    <source>
        <dbReference type="HAMAP-Rule" id="MF_00246"/>
    </source>
</evidence>
<evidence type="ECO:0000256" key="7">
    <source>
        <dbReference type="ARBA" id="ARBA00022840"/>
    </source>
</evidence>
<dbReference type="InterPro" id="IPR006203">
    <property type="entry name" value="GHMP_knse_ATP-bd_CS"/>
</dbReference>
<dbReference type="UniPathway" id="UPA00214"/>
<dbReference type="InterPro" id="IPR013750">
    <property type="entry name" value="GHMP_kinase_C_dom"/>
</dbReference>
<feature type="binding site" evidence="11">
    <location>
        <begin position="122"/>
        <end position="128"/>
    </location>
    <ligand>
        <name>ATP</name>
        <dbReference type="ChEBI" id="CHEBI:30616"/>
    </ligand>
</feature>
<dbReference type="RefSeq" id="WP_041974717.1">
    <property type="nucleotide sequence ID" value="NZ_CBXV010000003.1"/>
</dbReference>
<evidence type="ECO:0000256" key="9">
    <source>
        <dbReference type="ARBA" id="ARBA00023144"/>
    </source>
</evidence>
<dbReference type="SUPFAM" id="SSF55060">
    <property type="entry name" value="GHMP Kinase, C-terminal domain"/>
    <property type="match status" value="1"/>
</dbReference>
<dbReference type="NCBIfam" id="TIGR00131">
    <property type="entry name" value="gal_kin"/>
    <property type="match status" value="1"/>
</dbReference>
<dbReference type="GO" id="GO:0004335">
    <property type="term" value="F:galactokinase activity"/>
    <property type="evidence" value="ECO:0007669"/>
    <property type="project" value="UniProtKB-UniRule"/>
</dbReference>
<dbReference type="PROSITE" id="PS00627">
    <property type="entry name" value="GHMP_KINASES_ATP"/>
    <property type="match status" value="1"/>
</dbReference>
<evidence type="ECO:0000259" key="15">
    <source>
        <dbReference type="Pfam" id="PF10509"/>
    </source>
</evidence>
<feature type="active site" description="Proton acceptor" evidence="11">
    <location>
        <position position="172"/>
    </location>
</feature>
<dbReference type="PRINTS" id="PR00959">
    <property type="entry name" value="MEVGALKINASE"/>
</dbReference>
<sequence length="387" mass="42887">MSHDGRSVIAKFRALYGEEPLLFSAPGRVNLIGEHTDYNEGFVLPMAIERRTWIGGRARPDRRIRVHSLDFAEEGELDLNERGRARRGGWSDYIEGMARALDERCGGLQGADLVIGSEIPIGAGLSSSAALEVGVGFALAQLNDHEIGKEELARIGQWVEHEYVGNLCGIMDQLTVALGRAGHAMLIDCRSLEVRYIPFRIERAAVVICDTGVKHELAGTEYNLRRAECERGVELLRRHLPGVHALRDVGMDEFRRYEARLPEPIRRRCRHVVAENARTLAAAAALERGEVEAFGHLMNLSHDSLRDDYEVSCEELDLMVEIARAHDGVWGARMTGGGFGGSTVVLVRGDAVADFSAYVRAEYERRTGRAARVYLVEASDGVRREAL</sequence>
<feature type="binding site" evidence="11">
    <location>
        <position position="160"/>
    </location>
    <ligand>
        <name>Mg(2+)</name>
        <dbReference type="ChEBI" id="CHEBI:18420"/>
    </ligand>
</feature>
<dbReference type="InterPro" id="IPR022963">
    <property type="entry name" value="Galactokinase_bac"/>
</dbReference>
<gene>
    <name evidence="11" type="primary">galK</name>
    <name evidence="16" type="ORF">PYK22_00815</name>
</gene>
<comment type="subcellular location">
    <subcellularLocation>
        <location evidence="11">Cytoplasm</location>
    </subcellularLocation>
</comment>
<feature type="domain" description="GHMP kinase C-terminal" evidence="14">
    <location>
        <begin position="283"/>
        <end position="364"/>
    </location>
</feature>
<keyword evidence="4 11" id="KW-0479">Metal-binding</keyword>
<keyword evidence="8 11" id="KW-0460">Magnesium</keyword>
<dbReference type="PANTHER" id="PTHR10457">
    <property type="entry name" value="MEVALONATE KINASE/GALACTOKINASE"/>
    <property type="match status" value="1"/>
</dbReference>
<dbReference type="InterPro" id="IPR000705">
    <property type="entry name" value="Galactokinase"/>
</dbReference>
<dbReference type="InterPro" id="IPR036554">
    <property type="entry name" value="GHMP_kinase_C_sf"/>
</dbReference>
<evidence type="ECO:0000259" key="14">
    <source>
        <dbReference type="Pfam" id="PF08544"/>
    </source>
</evidence>
<keyword evidence="17" id="KW-1185">Reference proteome</keyword>
<dbReference type="GO" id="GO:0006012">
    <property type="term" value="P:galactose metabolic process"/>
    <property type="evidence" value="ECO:0007669"/>
    <property type="project" value="UniProtKB-UniRule"/>
</dbReference>
<comment type="function">
    <text evidence="11">Catalyzes the transfer of the gamma-phosphate of ATP to D-galactose to form alpha-D-galactose-1-phosphate (Gal-1-P).</text>
</comment>
<protein>
    <recommendedName>
        <fullName evidence="11 12">Galactokinase</fullName>
        <ecNumber evidence="11 12">2.7.1.6</ecNumber>
    </recommendedName>
    <alternativeName>
        <fullName evidence="11">Galactose kinase</fullName>
    </alternativeName>
</protein>
<reference evidence="16 17" key="1">
    <citation type="submission" date="2013-12" db="EMBL/GenBank/DDBJ databases">
        <authorList>
            <person name="Stott M."/>
        </authorList>
    </citation>
    <scope>NUCLEOTIDE SEQUENCE [LARGE SCALE GENOMIC DNA]</scope>
    <source>
        <strain evidence="16 17">K22</strain>
    </source>
</reference>
<keyword evidence="3 11" id="KW-0808">Transferase</keyword>
<organism evidence="16 17">
    <name type="scientific">Pyrinomonas methylaliphatogenes</name>
    <dbReference type="NCBI Taxonomy" id="454194"/>
    <lineage>
        <taxon>Bacteria</taxon>
        <taxon>Pseudomonadati</taxon>
        <taxon>Acidobacteriota</taxon>
        <taxon>Blastocatellia</taxon>
        <taxon>Blastocatellales</taxon>
        <taxon>Pyrinomonadaceae</taxon>
        <taxon>Pyrinomonas</taxon>
    </lineage>
</organism>
<feature type="site" description="Transition state stabilizer" evidence="11">
    <location>
        <position position="28"/>
    </location>
</feature>
<dbReference type="InterPro" id="IPR006204">
    <property type="entry name" value="GHMP_kinase_N_dom"/>
</dbReference>
<dbReference type="Pfam" id="PF08544">
    <property type="entry name" value="GHMP_kinases_C"/>
    <property type="match status" value="1"/>
</dbReference>
<evidence type="ECO:0000256" key="8">
    <source>
        <dbReference type="ARBA" id="ARBA00022842"/>
    </source>
</evidence>
<dbReference type="OrthoDB" id="250531at2"/>
<dbReference type="GO" id="GO:0005524">
    <property type="term" value="F:ATP binding"/>
    <property type="evidence" value="ECO:0007669"/>
    <property type="project" value="UniProtKB-UniRule"/>
</dbReference>
<dbReference type="FunFam" id="3.30.70.890:FF:000001">
    <property type="entry name" value="Galactokinase"/>
    <property type="match status" value="1"/>
</dbReference>
<feature type="binding site" evidence="11">
    <location>
        <begin position="34"/>
        <end position="37"/>
    </location>
    <ligand>
        <name>substrate</name>
    </ligand>
</feature>
<dbReference type="Gene3D" id="3.30.230.10">
    <property type="match status" value="1"/>
</dbReference>
<evidence type="ECO:0000256" key="12">
    <source>
        <dbReference type="NCBIfam" id="TIGR00131"/>
    </source>
</evidence>
<feature type="domain" description="Galactokinase N-terminal" evidence="15">
    <location>
        <begin position="10"/>
        <end position="55"/>
    </location>
</feature>